<dbReference type="GO" id="GO:0005829">
    <property type="term" value="C:cytosol"/>
    <property type="evidence" value="ECO:0007669"/>
    <property type="project" value="TreeGrafter"/>
</dbReference>
<dbReference type="InterPro" id="IPR006195">
    <property type="entry name" value="aa-tRNA-synth_II"/>
</dbReference>
<keyword evidence="2" id="KW-0436">Ligase</keyword>
<dbReference type="NCBIfam" id="NF006828">
    <property type="entry name" value="PRK09350.1"/>
    <property type="match status" value="1"/>
</dbReference>
<reference evidence="7" key="1">
    <citation type="submission" date="2023-07" db="EMBL/GenBank/DDBJ databases">
        <title>Genome content predicts the carbon catabolic preferences of heterotrophic bacteria.</title>
        <authorList>
            <person name="Gralka M."/>
        </authorList>
    </citation>
    <scope>NUCLEOTIDE SEQUENCE</scope>
    <source>
        <strain evidence="7">I3M17_2</strain>
    </source>
</reference>
<evidence type="ECO:0000256" key="1">
    <source>
        <dbReference type="ARBA" id="ARBA00011738"/>
    </source>
</evidence>
<evidence type="ECO:0000256" key="4">
    <source>
        <dbReference type="ARBA" id="ARBA00022840"/>
    </source>
</evidence>
<dbReference type="GO" id="GO:0006430">
    <property type="term" value="P:lysyl-tRNA aminoacylation"/>
    <property type="evidence" value="ECO:0007669"/>
    <property type="project" value="InterPro"/>
</dbReference>
<proteinExistence type="predicted"/>
<comment type="catalytic activity">
    <reaction evidence="5">
        <text>D-beta-lysine + L-lysyl-[protein] + ATP = N(6)-((3R)-3,6-diaminohexanoyl)-L-lysyl-[protein] + AMP + diphosphate + H(+)</text>
        <dbReference type="Rhea" id="RHEA:83435"/>
        <dbReference type="Rhea" id="RHEA-COMP:9752"/>
        <dbReference type="Rhea" id="RHEA-COMP:20131"/>
        <dbReference type="ChEBI" id="CHEBI:15378"/>
        <dbReference type="ChEBI" id="CHEBI:29969"/>
        <dbReference type="ChEBI" id="CHEBI:30616"/>
        <dbReference type="ChEBI" id="CHEBI:33019"/>
        <dbReference type="ChEBI" id="CHEBI:84138"/>
        <dbReference type="ChEBI" id="CHEBI:156053"/>
        <dbReference type="ChEBI" id="CHEBI:456215"/>
    </reaction>
    <physiologicalReaction direction="left-to-right" evidence="5">
        <dbReference type="Rhea" id="RHEA:83436"/>
    </physiologicalReaction>
</comment>
<comment type="subunit">
    <text evidence="1">Homodimer.</text>
</comment>
<dbReference type="InterPro" id="IPR004364">
    <property type="entry name" value="Aa-tRNA-synt_II"/>
</dbReference>
<evidence type="ECO:0000256" key="3">
    <source>
        <dbReference type="ARBA" id="ARBA00022741"/>
    </source>
</evidence>
<dbReference type="PANTHER" id="PTHR42918:SF6">
    <property type="entry name" value="ELONGATION FACTOR P--(R)-BETA-LYSINE LIGASE"/>
    <property type="match status" value="1"/>
</dbReference>
<dbReference type="PROSITE" id="PS50862">
    <property type="entry name" value="AA_TRNA_LIGASE_II"/>
    <property type="match status" value="1"/>
</dbReference>
<dbReference type="InterPro" id="IPR045864">
    <property type="entry name" value="aa-tRNA-synth_II/BPL/LPL"/>
</dbReference>
<dbReference type="EMBL" id="JAUOPB010000012">
    <property type="protein sequence ID" value="MDO6423951.1"/>
    <property type="molecule type" value="Genomic_DNA"/>
</dbReference>
<gene>
    <name evidence="7" type="primary">epmA</name>
    <name evidence="7" type="ORF">Q4521_15815</name>
</gene>
<dbReference type="Gene3D" id="3.30.930.10">
    <property type="entry name" value="Bira Bifunctional Protein, Domain 2"/>
    <property type="match status" value="1"/>
</dbReference>
<dbReference type="Proteomes" id="UP001169760">
    <property type="component" value="Unassembled WGS sequence"/>
</dbReference>
<dbReference type="RefSeq" id="WP_303493471.1">
    <property type="nucleotide sequence ID" value="NZ_JAUOPB010000012.1"/>
</dbReference>
<evidence type="ECO:0000313" key="8">
    <source>
        <dbReference type="Proteomes" id="UP001169760"/>
    </source>
</evidence>
<dbReference type="GO" id="GO:0004824">
    <property type="term" value="F:lysine-tRNA ligase activity"/>
    <property type="evidence" value="ECO:0007669"/>
    <property type="project" value="InterPro"/>
</dbReference>
<dbReference type="FunFam" id="3.30.930.10:FF:000017">
    <property type="entry name" value="Elongation factor P--(R)-beta-lysine ligase"/>
    <property type="match status" value="1"/>
</dbReference>
<evidence type="ECO:0000256" key="5">
    <source>
        <dbReference type="ARBA" id="ARBA00052794"/>
    </source>
</evidence>
<dbReference type="GO" id="GO:0005524">
    <property type="term" value="F:ATP binding"/>
    <property type="evidence" value="ECO:0007669"/>
    <property type="project" value="UniProtKB-KW"/>
</dbReference>
<evidence type="ECO:0000256" key="2">
    <source>
        <dbReference type="ARBA" id="ARBA00022598"/>
    </source>
</evidence>
<accession>A0AAW7X8A4</accession>
<protein>
    <submittedName>
        <fullName evidence="7">EF-P lysine aminoacylase EpmA</fullName>
    </submittedName>
</protein>
<evidence type="ECO:0000313" key="7">
    <source>
        <dbReference type="EMBL" id="MDO6423951.1"/>
    </source>
</evidence>
<sequence length="325" mass="36236">MWQPSASAINLKARSALLRAIREYFYPRAVIEVDPPVIGRHTVTDPYLEPLTVNMGANNPVGYLQTSPEYFMKRMLASTGEPMYYLGKAFRRDESGRKHSPEFTMLEWYRPGFDDIELRKEVLDLVGYVKSQLAEQGTVVATNDWAVSEISYEDVFNDALGVNPHTAPVADLKQIAQAKLNVGWDDDHRNTWLDLLFSHLIEPNLQGCVCVFDFPACQSALAKVKVRSDGVAVARRFEVYINGVELANGYWELTDAAEQRKRFNADHVRRAELGLNLPQIDEAFMAAIDAGLPECAGVALGVDRLLMALLGADKLSDVLPFTAPS</sequence>
<keyword evidence="3" id="KW-0547">Nucleotide-binding</keyword>
<dbReference type="GO" id="GO:0000049">
    <property type="term" value="F:tRNA binding"/>
    <property type="evidence" value="ECO:0007669"/>
    <property type="project" value="TreeGrafter"/>
</dbReference>
<evidence type="ECO:0000259" key="6">
    <source>
        <dbReference type="PROSITE" id="PS50862"/>
    </source>
</evidence>
<dbReference type="AlphaFoldDB" id="A0AAW7X8A4"/>
<dbReference type="InterPro" id="IPR004525">
    <property type="entry name" value="EpmA"/>
</dbReference>
<keyword evidence="4" id="KW-0067">ATP-binding</keyword>
<dbReference type="NCBIfam" id="TIGR00462">
    <property type="entry name" value="genX"/>
    <property type="match status" value="1"/>
</dbReference>
<name>A0AAW7X8A4_9GAMM</name>
<dbReference type="PANTHER" id="PTHR42918">
    <property type="entry name" value="LYSYL-TRNA SYNTHETASE"/>
    <property type="match status" value="1"/>
</dbReference>
<feature type="domain" description="Aminoacyl-transfer RNA synthetases class-II family profile" evidence="6">
    <location>
        <begin position="14"/>
        <end position="320"/>
    </location>
</feature>
<dbReference type="SUPFAM" id="SSF55681">
    <property type="entry name" value="Class II aaRS and biotin synthetases"/>
    <property type="match status" value="1"/>
</dbReference>
<dbReference type="Pfam" id="PF00152">
    <property type="entry name" value="tRNA-synt_2"/>
    <property type="match status" value="1"/>
</dbReference>
<organism evidence="7 8">
    <name type="scientific">Saccharophagus degradans</name>
    <dbReference type="NCBI Taxonomy" id="86304"/>
    <lineage>
        <taxon>Bacteria</taxon>
        <taxon>Pseudomonadati</taxon>
        <taxon>Pseudomonadota</taxon>
        <taxon>Gammaproteobacteria</taxon>
        <taxon>Cellvibrionales</taxon>
        <taxon>Cellvibrionaceae</taxon>
        <taxon>Saccharophagus</taxon>
    </lineage>
</organism>
<comment type="caution">
    <text evidence="7">The sequence shown here is derived from an EMBL/GenBank/DDBJ whole genome shotgun (WGS) entry which is preliminary data.</text>
</comment>